<evidence type="ECO:0000313" key="5">
    <source>
        <dbReference type="EMBL" id="KKH62582.1"/>
    </source>
</evidence>
<evidence type="ECO:0000313" key="9">
    <source>
        <dbReference type="Proteomes" id="UP000034188"/>
    </source>
</evidence>
<evidence type="ECO:0000313" key="2">
    <source>
        <dbReference type="EMBL" id="KKG50766.1"/>
    </source>
</evidence>
<dbReference type="Proteomes" id="UP000034387">
    <property type="component" value="Unassembled WGS sequence"/>
</dbReference>
<evidence type="ECO:0000313" key="7">
    <source>
        <dbReference type="Proteomes" id="UP000034001"/>
    </source>
</evidence>
<evidence type="ECO:0000313" key="10">
    <source>
        <dbReference type="Proteomes" id="UP000034387"/>
    </source>
</evidence>
<evidence type="ECO:0000313" key="4">
    <source>
        <dbReference type="EMBL" id="KKH07878.1"/>
    </source>
</evidence>
<accession>A0A0F8K0E6</accession>
<dbReference type="EMBL" id="JJQN01000016">
    <property type="protein sequence ID" value="KKH62582.1"/>
    <property type="molecule type" value="Genomic_DNA"/>
</dbReference>
<evidence type="ECO:0000313" key="1">
    <source>
        <dbReference type="EMBL" id="KKG05885.1"/>
    </source>
</evidence>
<dbReference type="Proteomes" id="UP000034188">
    <property type="component" value="Unassembled WGS sequence"/>
</dbReference>
<dbReference type="PATRIC" id="fig|2209.42.peg.1889"/>
<sequence length="65" mass="6815">MKLLNSSLSGIPLLTGSSPAKAGGICSGFPLLINGLLCRIAWSLFFILSPCPGGRSNFRSQFSTI</sequence>
<dbReference type="EMBL" id="JJPX01000126">
    <property type="protein sequence ID" value="KKH07878.1"/>
    <property type="molecule type" value="Genomic_DNA"/>
</dbReference>
<organism evidence="4 10">
    <name type="scientific">Methanosarcina mazei</name>
    <name type="common">Methanosarcina frisia</name>
    <dbReference type="NCBI Taxonomy" id="2209"/>
    <lineage>
        <taxon>Archaea</taxon>
        <taxon>Methanobacteriati</taxon>
        <taxon>Methanobacteriota</taxon>
        <taxon>Stenosarchaea group</taxon>
        <taxon>Methanomicrobia</taxon>
        <taxon>Methanosarcinales</taxon>
        <taxon>Methanosarcinaceae</taxon>
        <taxon>Methanosarcina</taxon>
    </lineage>
</organism>
<evidence type="ECO:0000313" key="8">
    <source>
        <dbReference type="Proteomes" id="UP000034152"/>
    </source>
</evidence>
<dbReference type="EMBL" id="JJPO01000044">
    <property type="protein sequence ID" value="KKG74854.1"/>
    <property type="molecule type" value="Genomic_DNA"/>
</dbReference>
<evidence type="ECO:0000313" key="3">
    <source>
        <dbReference type="EMBL" id="KKG74854.1"/>
    </source>
</evidence>
<evidence type="ECO:0000313" key="12">
    <source>
        <dbReference type="Proteomes" id="UP000034578"/>
    </source>
</evidence>
<gene>
    <name evidence="2" type="ORF">DU33_08475</name>
    <name evidence="4" type="ORF">DU42_02125</name>
    <name evidence="1" type="ORF">DU47_14260</name>
    <name evidence="3" type="ORF">DU63_04595</name>
    <name evidence="5" type="ORF">DU74_07920</name>
    <name evidence="6" type="ORF">DU80_17910</name>
</gene>
<dbReference type="EMBL" id="JJPI01000133">
    <property type="protein sequence ID" value="KKG50766.1"/>
    <property type="molecule type" value="Genomic_DNA"/>
</dbReference>
<dbReference type="AlphaFoldDB" id="A0A0F8K0E6"/>
<name>A0A0F8K0E6_METMZ</name>
<dbReference type="Proteomes" id="UP000034152">
    <property type="component" value="Unassembled WGS sequence"/>
</dbReference>
<keyword evidence="12" id="KW-1185">Reference proteome</keyword>
<dbReference type="EMBL" id="JJQU01000191">
    <property type="protein sequence ID" value="KKH82412.1"/>
    <property type="molecule type" value="Genomic_DNA"/>
</dbReference>
<proteinExistence type="predicted"/>
<protein>
    <submittedName>
        <fullName evidence="4">Uncharacterized protein</fullName>
    </submittedName>
</protein>
<evidence type="ECO:0000313" key="6">
    <source>
        <dbReference type="EMBL" id="KKH82412.1"/>
    </source>
</evidence>
<dbReference type="Proteomes" id="UP000034578">
    <property type="component" value="Unassembled WGS sequence"/>
</dbReference>
<dbReference type="EMBL" id="JJOS01000016">
    <property type="protein sequence ID" value="KKG05885.1"/>
    <property type="molecule type" value="Genomic_DNA"/>
</dbReference>
<dbReference type="Proteomes" id="UP000034450">
    <property type="component" value="Unassembled WGS sequence"/>
</dbReference>
<evidence type="ECO:0000313" key="11">
    <source>
        <dbReference type="Proteomes" id="UP000034450"/>
    </source>
</evidence>
<dbReference type="Proteomes" id="UP000034001">
    <property type="component" value="Unassembled WGS sequence"/>
</dbReference>
<comment type="caution">
    <text evidence="4">The sequence shown here is derived from an EMBL/GenBank/DDBJ whole genome shotgun (WGS) entry which is preliminary data.</text>
</comment>
<reference evidence="7 8" key="1">
    <citation type="journal article" date="2015" name="ISME J.">
        <title>Genomic and phenotypic differentiation among Methanosarcina mazei populations from Columbia River sediment.</title>
        <authorList>
            <person name="Youngblut N.D."/>
            <person name="Wirth J.S."/>
            <person name="Henriksen J.R."/>
            <person name="Smith M."/>
            <person name="Simon H."/>
            <person name="Metcalf W.W."/>
            <person name="Whitaker R.J."/>
        </authorList>
    </citation>
    <scope>NUCLEOTIDE SEQUENCE [LARGE SCALE GENOMIC DNA]</scope>
    <source>
        <strain evidence="5 11">1.H.A.2.6</strain>
        <strain evidence="6 8">1.H.M.2.1</strain>
        <strain evidence="1 12">2.F.A.2.4</strain>
        <strain evidence="2 9">3.F.T.1A.1</strain>
        <strain evidence="3 7">3.H.A.2.1</strain>
        <strain evidence="4 10">3.H.M.2.7</strain>
    </source>
</reference>